<dbReference type="RefSeq" id="WP_167076889.1">
    <property type="nucleotide sequence ID" value="NZ_VVIW01000006.1"/>
</dbReference>
<evidence type="ECO:0000313" key="2">
    <source>
        <dbReference type="Proteomes" id="UP000819052"/>
    </source>
</evidence>
<protein>
    <submittedName>
        <fullName evidence="1">Uncharacterized protein</fullName>
    </submittedName>
</protein>
<gene>
    <name evidence="1" type="ORF">F1609_13175</name>
</gene>
<organism evidence="1 2">
    <name type="scientific">Massilia aquatica</name>
    <dbReference type="NCBI Taxonomy" id="2609000"/>
    <lineage>
        <taxon>Bacteria</taxon>
        <taxon>Pseudomonadati</taxon>
        <taxon>Pseudomonadota</taxon>
        <taxon>Betaproteobacteria</taxon>
        <taxon>Burkholderiales</taxon>
        <taxon>Oxalobacteraceae</taxon>
        <taxon>Telluria group</taxon>
        <taxon>Massilia</taxon>
    </lineage>
</organism>
<evidence type="ECO:0000313" key="1">
    <source>
        <dbReference type="EMBL" id="NHZ41099.1"/>
    </source>
</evidence>
<reference evidence="1 2" key="1">
    <citation type="submission" date="2019-09" db="EMBL/GenBank/DDBJ databases">
        <title>Taxonomy of Antarctic Massilia spp.: description of Massilia rubra sp. nov., Massilia aquatica sp. nov., Massilia mucilaginosa sp. nov., Massilia frigida sp. nov. isolated from streams, lakes and regoliths.</title>
        <authorList>
            <person name="Holochova P."/>
            <person name="Sedlacek I."/>
            <person name="Kralova S."/>
            <person name="Maslanova I."/>
            <person name="Busse H.-J."/>
            <person name="Stankova E."/>
            <person name="Vrbovska V."/>
            <person name="Kovarovic V."/>
            <person name="Bartak M."/>
            <person name="Svec P."/>
            <person name="Pantucek R."/>
        </authorList>
    </citation>
    <scope>NUCLEOTIDE SEQUENCE [LARGE SCALE GENOMIC DNA]</scope>
    <source>
        <strain evidence="1 2">CCM 8693</strain>
    </source>
</reference>
<comment type="caution">
    <text evidence="1">The sequence shown here is derived from an EMBL/GenBank/DDBJ whole genome shotgun (WGS) entry which is preliminary data.</text>
</comment>
<dbReference type="EMBL" id="VVIW01000006">
    <property type="protein sequence ID" value="NHZ41099.1"/>
    <property type="molecule type" value="Genomic_DNA"/>
</dbReference>
<keyword evidence="2" id="KW-1185">Reference proteome</keyword>
<accession>A0ABX0M1S5</accession>
<proteinExistence type="predicted"/>
<name>A0ABX0M1S5_9BURK</name>
<sequence length="100" mass="11507">MLTKFMDGLEGANLEAALSFRITPVLATYMPRKNLERPATFKRVMESFRRNDLEIDRDKKIFFPQGTKGLGDIIADASLMVLRVKSHRIDQSWECRFGKA</sequence>
<dbReference type="Proteomes" id="UP000819052">
    <property type="component" value="Unassembled WGS sequence"/>
</dbReference>